<dbReference type="RefSeq" id="WP_205279841.1">
    <property type="nucleotide sequence ID" value="NZ_JAFFPU010000041.1"/>
</dbReference>
<dbReference type="Proteomes" id="UP000724686">
    <property type="component" value="Unassembled WGS sequence"/>
</dbReference>
<keyword evidence="1" id="KW-1133">Transmembrane helix</keyword>
<dbReference type="EMBL" id="JAFFPU010000041">
    <property type="protein sequence ID" value="MBM9577768.1"/>
    <property type="molecule type" value="Genomic_DNA"/>
</dbReference>
<evidence type="ECO:0000256" key="1">
    <source>
        <dbReference type="SAM" id="Phobius"/>
    </source>
</evidence>
<reference evidence="2 3" key="1">
    <citation type="submission" date="2021-02" db="EMBL/GenBank/DDBJ databases">
        <title>Leptospira ainlahdjerensis sp. nov., Leptospira ainazelensis sp. nov., Leptospira abararensis sp. nov. and Leptospira chreensis sp. nov., four new species isolated from water sources in Algeria.</title>
        <authorList>
            <person name="Amara Korba A."/>
            <person name="Kainiu M."/>
            <person name="Vincent A.T."/>
            <person name="Mariet J.-F."/>
            <person name="Veyrier F.J."/>
            <person name="Goarant C."/>
            <person name="Picardeau M."/>
        </authorList>
    </citation>
    <scope>NUCLEOTIDE SEQUENCE [LARGE SCALE GENOMIC DNA]</scope>
    <source>
        <strain evidence="2 3">201903070</strain>
    </source>
</reference>
<sequence length="423" mass="48498">MSEEFEDLVSLTLFGEITEEQKGRLDQIVHQDPSLKGRYENYIRMQEGLKLHKEALFKPVDDRSKMTSFQMSKKNIFRNRALLLAAAIPLIVSIYLLIRFQIPSQTDSIVIQTLGDCDPQSVAADWIRMDENHFCDVKLLRTQGLIQFRIFPNSAVKILSLPKTNGEKESLSLYFEKGSLLLNETIVTQDKTKIFWNGTRIELLGTKVLIEDSKTGRSLKVWDGSASVRSGIRYLLPFLLFPPKDWTQTIGEKDKDLLNDIRNEIVSDSILETKPFLFTGDSKILFGDPNGFDSDQKRKLEELRKIKNILTLDLNQNKTTKFTPQNLKELEKVLQNLGSLQIPDLGEKAAEPVINDKKEKTSVRAEKIKFEKEEPIRLGNKTIKLKDGSEWKGNLIQYENQYVLEIEGTKRIIKAEDVESISF</sequence>
<evidence type="ECO:0000313" key="2">
    <source>
        <dbReference type="EMBL" id="MBM9577768.1"/>
    </source>
</evidence>
<name>A0ABS2UCU8_9LEPT</name>
<accession>A0ABS2UCU8</accession>
<gene>
    <name evidence="2" type="ORF">JWG45_11455</name>
</gene>
<keyword evidence="1" id="KW-0812">Transmembrane</keyword>
<comment type="caution">
    <text evidence="2">The sequence shown here is derived from an EMBL/GenBank/DDBJ whole genome shotgun (WGS) entry which is preliminary data.</text>
</comment>
<keyword evidence="1" id="KW-0472">Membrane</keyword>
<proteinExistence type="predicted"/>
<feature type="transmembrane region" description="Helical" evidence="1">
    <location>
        <begin position="81"/>
        <end position="98"/>
    </location>
</feature>
<organism evidence="2 3">
    <name type="scientific">Leptospira ainlahdjerensis</name>
    <dbReference type="NCBI Taxonomy" id="2810033"/>
    <lineage>
        <taxon>Bacteria</taxon>
        <taxon>Pseudomonadati</taxon>
        <taxon>Spirochaetota</taxon>
        <taxon>Spirochaetia</taxon>
        <taxon>Leptospirales</taxon>
        <taxon>Leptospiraceae</taxon>
        <taxon>Leptospira</taxon>
    </lineage>
</organism>
<protein>
    <submittedName>
        <fullName evidence="2">Transcriptional regulator</fullName>
    </submittedName>
</protein>
<keyword evidence="3" id="KW-1185">Reference proteome</keyword>
<evidence type="ECO:0000313" key="3">
    <source>
        <dbReference type="Proteomes" id="UP000724686"/>
    </source>
</evidence>